<evidence type="ECO:0000313" key="3">
    <source>
        <dbReference type="Proteomes" id="UP000238071"/>
    </source>
</evidence>
<reference evidence="2 3" key="1">
    <citation type="submission" date="2018-02" db="EMBL/GenBank/DDBJ databases">
        <title>Subsurface microbial communities from deep shales in Ohio and West Virginia, USA.</title>
        <authorList>
            <person name="Wrighton K."/>
        </authorList>
    </citation>
    <scope>NUCLEOTIDE SEQUENCE [LARGE SCALE GENOMIC DNA]</scope>
    <source>
        <strain evidence="2 3">OWC-G53F</strain>
    </source>
</reference>
<gene>
    <name evidence="2" type="ORF">B0F88_1312</name>
</gene>
<dbReference type="Proteomes" id="UP000238071">
    <property type="component" value="Unassembled WGS sequence"/>
</dbReference>
<keyword evidence="3" id="KW-1185">Reference proteome</keyword>
<evidence type="ECO:0000313" key="2">
    <source>
        <dbReference type="EMBL" id="PPK63749.1"/>
    </source>
</evidence>
<evidence type="ECO:0000256" key="1">
    <source>
        <dbReference type="SAM" id="MobiDB-lite"/>
    </source>
</evidence>
<protein>
    <submittedName>
        <fullName evidence="2">Uncharacterized protein</fullName>
    </submittedName>
</protein>
<comment type="caution">
    <text evidence="2">The sequence shown here is derived from an EMBL/GenBank/DDBJ whole genome shotgun (WGS) entry which is preliminary data.</text>
</comment>
<dbReference type="EMBL" id="PTIY01000031">
    <property type="protein sequence ID" value="PPK63749.1"/>
    <property type="molecule type" value="Genomic_DNA"/>
</dbReference>
<dbReference type="AlphaFoldDB" id="A0A2S6GEV3"/>
<accession>A0A2S6GEV3</accession>
<sequence length="88" mass="10267">MKTLKLVQESKGVKSPAKTPKNRTIKADDDLIDLFPLPRYFQVHFQHVHENTQDLQVELVQLKDYVAKVDQKLERLMAMLSRSPEHVL</sequence>
<dbReference type="RefSeq" id="WP_104425479.1">
    <property type="nucleotide sequence ID" value="NZ_PTIY01000031.1"/>
</dbReference>
<feature type="region of interest" description="Disordered" evidence="1">
    <location>
        <begin position="1"/>
        <end position="22"/>
    </location>
</feature>
<dbReference type="OrthoDB" id="5570466at2"/>
<name>A0A2S6GEV3_9GAMM</name>
<proteinExistence type="predicted"/>
<organism evidence="2 3">
    <name type="scientific">Methylobacter tundripaludum</name>
    <dbReference type="NCBI Taxonomy" id="173365"/>
    <lineage>
        <taxon>Bacteria</taxon>
        <taxon>Pseudomonadati</taxon>
        <taxon>Pseudomonadota</taxon>
        <taxon>Gammaproteobacteria</taxon>
        <taxon>Methylococcales</taxon>
        <taxon>Methylococcaceae</taxon>
        <taxon>Methylobacter</taxon>
    </lineage>
</organism>